<keyword evidence="5" id="KW-0963">Cytoplasm</keyword>
<name>A0A5S9F6T5_UABAM</name>
<feature type="domain" description="MTTase N-terminal" evidence="16">
    <location>
        <begin position="2"/>
        <end position="114"/>
    </location>
</feature>
<dbReference type="PROSITE" id="PS51918">
    <property type="entry name" value="RADICAL_SAM"/>
    <property type="match status" value="1"/>
</dbReference>
<keyword evidence="7" id="KW-0949">S-adenosyl-L-methionine</keyword>
<evidence type="ECO:0000256" key="10">
    <source>
        <dbReference type="ARBA" id="ARBA00023004"/>
    </source>
</evidence>
<dbReference type="GO" id="GO:0035598">
    <property type="term" value="F:tRNA (N(6)-L-threonylcarbamoyladenosine(37)-C(2))-methylthiotransferase activity"/>
    <property type="evidence" value="ECO:0007669"/>
    <property type="project" value="UniProtKB-EC"/>
</dbReference>
<feature type="domain" description="Radical SAM core" evidence="17">
    <location>
        <begin position="138"/>
        <end position="365"/>
    </location>
</feature>
<evidence type="ECO:0000256" key="15">
    <source>
        <dbReference type="ARBA" id="ARBA00069898"/>
    </source>
</evidence>
<dbReference type="Pfam" id="PF00919">
    <property type="entry name" value="UPF0004"/>
    <property type="match status" value="1"/>
</dbReference>
<comment type="similarity">
    <text evidence="14">Belongs to the methylthiotransferase family. MtaB subfamily.</text>
</comment>
<dbReference type="PROSITE" id="PS51449">
    <property type="entry name" value="MTTASE_N"/>
    <property type="match status" value="1"/>
</dbReference>
<dbReference type="InterPro" id="IPR023404">
    <property type="entry name" value="rSAM_horseshoe"/>
</dbReference>
<comment type="function">
    <text evidence="2">Catalyzes the methylthiolation of N6-threonylcarbamoyladenosine (t(6)A), leading to the formation of 2-methylthio-N6-threonylcarbamoyladenosine (ms(2)t(6)A) at position 37 in tRNAs that read codons beginning with adenine.</text>
</comment>
<evidence type="ECO:0000256" key="8">
    <source>
        <dbReference type="ARBA" id="ARBA00022694"/>
    </source>
</evidence>
<evidence type="ECO:0000256" key="2">
    <source>
        <dbReference type="ARBA" id="ARBA00002399"/>
    </source>
</evidence>
<dbReference type="SUPFAM" id="SSF102114">
    <property type="entry name" value="Radical SAM enzymes"/>
    <property type="match status" value="1"/>
</dbReference>
<reference evidence="18 19" key="1">
    <citation type="submission" date="2019-08" db="EMBL/GenBank/DDBJ databases">
        <title>Complete genome sequence of Candidatus Uab amorphum.</title>
        <authorList>
            <person name="Shiratori T."/>
            <person name="Suzuki S."/>
            <person name="Kakizawa Y."/>
            <person name="Ishida K."/>
        </authorList>
    </citation>
    <scope>NUCLEOTIDE SEQUENCE [LARGE SCALE GENOMIC DNA]</scope>
    <source>
        <strain evidence="18 19">SRT547</strain>
    </source>
</reference>
<dbReference type="RefSeq" id="WP_152021828.1">
    <property type="nucleotide sequence ID" value="NZ_AP019860.1"/>
</dbReference>
<evidence type="ECO:0000259" key="16">
    <source>
        <dbReference type="PROSITE" id="PS51449"/>
    </source>
</evidence>
<keyword evidence="6 18" id="KW-0808">Transferase</keyword>
<protein>
    <recommendedName>
        <fullName evidence="15">Threonylcarbamoyladenosine tRNA methylthiotransferase MtaB</fullName>
        <ecNumber evidence="3">2.8.4.5</ecNumber>
    </recommendedName>
    <alternativeName>
        <fullName evidence="12">tRNA-t(6)A37 methylthiotransferase</fullName>
    </alternativeName>
</protein>
<keyword evidence="10" id="KW-0408">Iron</keyword>
<evidence type="ECO:0000313" key="19">
    <source>
        <dbReference type="Proteomes" id="UP000326354"/>
    </source>
</evidence>
<evidence type="ECO:0000256" key="14">
    <source>
        <dbReference type="ARBA" id="ARBA00061574"/>
    </source>
</evidence>
<dbReference type="AlphaFoldDB" id="A0A5S9F6T5"/>
<dbReference type="Pfam" id="PF04055">
    <property type="entry name" value="Radical_SAM"/>
    <property type="match status" value="1"/>
</dbReference>
<dbReference type="InterPro" id="IPR006467">
    <property type="entry name" value="MiaB-like_bact"/>
</dbReference>
<dbReference type="NCBIfam" id="TIGR00089">
    <property type="entry name" value="MiaB/RimO family radical SAM methylthiotransferase"/>
    <property type="match status" value="1"/>
</dbReference>
<dbReference type="SFLD" id="SFLDS00029">
    <property type="entry name" value="Radical_SAM"/>
    <property type="match status" value="1"/>
</dbReference>
<accession>A0A5S9F6T5</accession>
<keyword evidence="9" id="KW-0479">Metal-binding</keyword>
<evidence type="ECO:0000256" key="3">
    <source>
        <dbReference type="ARBA" id="ARBA00013273"/>
    </source>
</evidence>
<keyword evidence="11" id="KW-0411">Iron-sulfur</keyword>
<comment type="catalytic activity">
    <reaction evidence="13">
        <text>N(6)-L-threonylcarbamoyladenosine(37) in tRNA + (sulfur carrier)-SH + AH2 + 2 S-adenosyl-L-methionine = 2-methylsulfanyl-N(6)-L-threonylcarbamoyladenosine(37) in tRNA + (sulfur carrier)-H + 5'-deoxyadenosine + L-methionine + A + S-adenosyl-L-homocysteine + 2 H(+)</text>
        <dbReference type="Rhea" id="RHEA:37075"/>
        <dbReference type="Rhea" id="RHEA-COMP:10163"/>
        <dbReference type="Rhea" id="RHEA-COMP:11092"/>
        <dbReference type="Rhea" id="RHEA-COMP:14737"/>
        <dbReference type="Rhea" id="RHEA-COMP:14739"/>
        <dbReference type="ChEBI" id="CHEBI:13193"/>
        <dbReference type="ChEBI" id="CHEBI:15378"/>
        <dbReference type="ChEBI" id="CHEBI:17319"/>
        <dbReference type="ChEBI" id="CHEBI:17499"/>
        <dbReference type="ChEBI" id="CHEBI:29917"/>
        <dbReference type="ChEBI" id="CHEBI:57844"/>
        <dbReference type="ChEBI" id="CHEBI:57856"/>
        <dbReference type="ChEBI" id="CHEBI:59789"/>
        <dbReference type="ChEBI" id="CHEBI:64428"/>
        <dbReference type="ChEBI" id="CHEBI:74418"/>
        <dbReference type="ChEBI" id="CHEBI:74420"/>
        <dbReference type="EC" id="2.8.4.5"/>
    </reaction>
</comment>
<evidence type="ECO:0000313" key="18">
    <source>
        <dbReference type="EMBL" id="BBM88205.1"/>
    </source>
</evidence>
<proteinExistence type="inferred from homology"/>
<dbReference type="InterPro" id="IPR007197">
    <property type="entry name" value="rSAM"/>
</dbReference>
<dbReference type="InterPro" id="IPR058240">
    <property type="entry name" value="rSAM_sf"/>
</dbReference>
<sequence length="430" mass="48540">MLKASFYTLGCRLNQAETALISSTFTDGGYEIVPFNESADVCVINSCTVTEHADAKCRQLVRQVLKRNPQTYVAVVGCYSQTSSEALKKVDGIDLIIGTQEKLKVLQHIDEPSKTPQPKIVRDTVDRKSFTIDIKDPKIKTTRANIKIQDGCDFMCSFCVIPFARGRARSRAFWDIQREAIDLASQGFKELVITGVNIGTYQFEGKSFLDVLKMLLSIPGLERIRISSIEPTTIPYELLDIMADNEKLCPHLHIPLQSGCDKTLSAMKRKYNVKEYMEFIDAAYKKIPNIMLATDIIVGFPGETQTDFAQTCATFRDSPLTYVHVFSFSQRDKTAAGRLPDKIDPRTKKQRSKELHVLSDQKKQKFYEQSLGQTVRLLVENQSHNGHWQGFSDNYIKIAVDIPGIKKNDLINVQLKEVLDDVVYATNGDF</sequence>
<dbReference type="Gene3D" id="3.40.50.12160">
    <property type="entry name" value="Methylthiotransferase, N-terminal domain"/>
    <property type="match status" value="1"/>
</dbReference>
<evidence type="ECO:0000259" key="17">
    <source>
        <dbReference type="PROSITE" id="PS51918"/>
    </source>
</evidence>
<dbReference type="EMBL" id="AP019860">
    <property type="protein sequence ID" value="BBM88205.1"/>
    <property type="molecule type" value="Genomic_DNA"/>
</dbReference>
<dbReference type="InterPro" id="IPR005839">
    <property type="entry name" value="Methylthiotransferase"/>
</dbReference>
<evidence type="ECO:0000256" key="5">
    <source>
        <dbReference type="ARBA" id="ARBA00022490"/>
    </source>
</evidence>
<dbReference type="EC" id="2.8.4.5" evidence="3"/>
<dbReference type="OrthoDB" id="9805215at2"/>
<organism evidence="18 19">
    <name type="scientific">Uabimicrobium amorphum</name>
    <dbReference type="NCBI Taxonomy" id="2596890"/>
    <lineage>
        <taxon>Bacteria</taxon>
        <taxon>Pseudomonadati</taxon>
        <taxon>Planctomycetota</taxon>
        <taxon>Candidatus Uabimicrobiia</taxon>
        <taxon>Candidatus Uabimicrobiales</taxon>
        <taxon>Candidatus Uabimicrobiaceae</taxon>
        <taxon>Candidatus Uabimicrobium</taxon>
    </lineage>
</organism>
<dbReference type="FunFam" id="3.80.30.20:FF:000001">
    <property type="entry name" value="tRNA-2-methylthio-N(6)-dimethylallyladenosine synthase 2"/>
    <property type="match status" value="1"/>
</dbReference>
<evidence type="ECO:0000256" key="1">
    <source>
        <dbReference type="ARBA" id="ARBA00001966"/>
    </source>
</evidence>
<dbReference type="InterPro" id="IPR020612">
    <property type="entry name" value="Methylthiotransferase_CS"/>
</dbReference>
<keyword evidence="4" id="KW-0004">4Fe-4S</keyword>
<dbReference type="GO" id="GO:0046872">
    <property type="term" value="F:metal ion binding"/>
    <property type="evidence" value="ECO:0007669"/>
    <property type="project" value="UniProtKB-KW"/>
</dbReference>
<evidence type="ECO:0000256" key="6">
    <source>
        <dbReference type="ARBA" id="ARBA00022679"/>
    </source>
</evidence>
<dbReference type="KEGG" id="uam:UABAM_06626"/>
<dbReference type="SFLD" id="SFLDG01061">
    <property type="entry name" value="methylthiotransferase"/>
    <property type="match status" value="1"/>
</dbReference>
<dbReference type="Proteomes" id="UP000326354">
    <property type="component" value="Chromosome"/>
</dbReference>
<evidence type="ECO:0000256" key="11">
    <source>
        <dbReference type="ARBA" id="ARBA00023014"/>
    </source>
</evidence>
<dbReference type="NCBIfam" id="TIGR01579">
    <property type="entry name" value="MiaB-like-C"/>
    <property type="match status" value="1"/>
</dbReference>
<dbReference type="InterPro" id="IPR013848">
    <property type="entry name" value="Methylthiotransferase_N"/>
</dbReference>
<evidence type="ECO:0000256" key="13">
    <source>
        <dbReference type="ARBA" id="ARBA00051661"/>
    </source>
</evidence>
<evidence type="ECO:0000256" key="4">
    <source>
        <dbReference type="ARBA" id="ARBA00022485"/>
    </source>
</evidence>
<evidence type="ECO:0000256" key="12">
    <source>
        <dbReference type="ARBA" id="ARBA00031213"/>
    </source>
</evidence>
<gene>
    <name evidence="18" type="ORF">UABAM_06626</name>
</gene>
<dbReference type="InterPro" id="IPR006638">
    <property type="entry name" value="Elp3/MiaA/NifB-like_rSAM"/>
</dbReference>
<dbReference type="PANTHER" id="PTHR11918:SF45">
    <property type="entry name" value="THREONYLCARBAMOYLADENOSINE TRNA METHYLTHIOTRANSFERASE"/>
    <property type="match status" value="1"/>
</dbReference>
<keyword evidence="8" id="KW-0819">tRNA processing</keyword>
<comment type="cofactor">
    <cofactor evidence="1">
        <name>[4Fe-4S] cluster</name>
        <dbReference type="ChEBI" id="CHEBI:49883"/>
    </cofactor>
</comment>
<keyword evidence="19" id="KW-1185">Reference proteome</keyword>
<dbReference type="SFLD" id="SFLDG01082">
    <property type="entry name" value="B12-binding_domain_containing"/>
    <property type="match status" value="1"/>
</dbReference>
<dbReference type="FunFam" id="3.40.50.12160:FF:000004">
    <property type="entry name" value="Threonylcarbamoyladenosine tRNA methylthiotransferase MtaB"/>
    <property type="match status" value="1"/>
</dbReference>
<dbReference type="SMART" id="SM00729">
    <property type="entry name" value="Elp3"/>
    <property type="match status" value="1"/>
</dbReference>
<dbReference type="GO" id="GO:0051539">
    <property type="term" value="F:4 iron, 4 sulfur cluster binding"/>
    <property type="evidence" value="ECO:0007669"/>
    <property type="project" value="UniProtKB-KW"/>
</dbReference>
<evidence type="ECO:0000256" key="7">
    <source>
        <dbReference type="ARBA" id="ARBA00022691"/>
    </source>
</evidence>
<evidence type="ECO:0000256" key="9">
    <source>
        <dbReference type="ARBA" id="ARBA00022723"/>
    </source>
</evidence>
<dbReference type="Gene3D" id="3.80.30.20">
    <property type="entry name" value="tm_1862 like domain"/>
    <property type="match status" value="1"/>
</dbReference>
<dbReference type="InterPro" id="IPR038135">
    <property type="entry name" value="Methylthiotransferase_N_sf"/>
</dbReference>
<dbReference type="PANTHER" id="PTHR11918">
    <property type="entry name" value="RADICAL SAM PROTEINS"/>
    <property type="match status" value="1"/>
</dbReference>
<dbReference type="PROSITE" id="PS01278">
    <property type="entry name" value="MTTASE_RADICAL"/>
    <property type="match status" value="1"/>
</dbReference>